<comment type="caution">
    <text evidence="8">The sequence shown here is derived from an EMBL/GenBank/DDBJ whole genome shotgun (WGS) entry which is preliminary data.</text>
</comment>
<sequence>MDQLIMQLLHGENETLWYETIPAPLPPVAPSAFQPYPATPGIETGGCNDGVNSGNMNKRMIEFLRKIDWVSATVAAKDDVNRGFKHKMNERTRREKEKKCYITLYSMLPPGTKNDKNSIVQMATKKVQELQQVKKDLEKRNKELQADNQGNKIRVRIGNPTRGIDSMLEALKCLKMLNSKPRMIQSNFTDQEFLAVLDTTTQMTAADVEKALTQALQEAERKLGQFEYQIQHC</sequence>
<dbReference type="SMART" id="SM00353">
    <property type="entry name" value="HLH"/>
    <property type="match status" value="1"/>
</dbReference>
<dbReference type="Proteomes" id="UP001396334">
    <property type="component" value="Unassembled WGS sequence"/>
</dbReference>
<name>A0ABR2PI10_9ROSI</name>
<evidence type="ECO:0000313" key="9">
    <source>
        <dbReference type="Proteomes" id="UP001396334"/>
    </source>
</evidence>
<comment type="subcellular location">
    <subcellularLocation>
        <location evidence="1">Nucleus</location>
    </subcellularLocation>
</comment>
<reference evidence="8 9" key="1">
    <citation type="journal article" date="2024" name="G3 (Bethesda)">
        <title>Genome assembly of Hibiscus sabdariffa L. provides insights into metabolisms of medicinal natural products.</title>
        <authorList>
            <person name="Kim T."/>
        </authorList>
    </citation>
    <scope>NUCLEOTIDE SEQUENCE [LARGE SCALE GENOMIC DNA]</scope>
    <source>
        <strain evidence="8">TK-2024</strain>
        <tissue evidence="8">Old leaves</tissue>
    </source>
</reference>
<keyword evidence="4" id="KW-0804">Transcription</keyword>
<keyword evidence="2" id="KW-0805">Transcription regulation</keyword>
<dbReference type="SUPFAM" id="SSF47459">
    <property type="entry name" value="HLH, helix-loop-helix DNA-binding domain"/>
    <property type="match status" value="1"/>
</dbReference>
<dbReference type="InterPro" id="IPR045239">
    <property type="entry name" value="bHLH95_bHLH"/>
</dbReference>
<organism evidence="8 9">
    <name type="scientific">Hibiscus sabdariffa</name>
    <name type="common">roselle</name>
    <dbReference type="NCBI Taxonomy" id="183260"/>
    <lineage>
        <taxon>Eukaryota</taxon>
        <taxon>Viridiplantae</taxon>
        <taxon>Streptophyta</taxon>
        <taxon>Embryophyta</taxon>
        <taxon>Tracheophyta</taxon>
        <taxon>Spermatophyta</taxon>
        <taxon>Magnoliopsida</taxon>
        <taxon>eudicotyledons</taxon>
        <taxon>Gunneridae</taxon>
        <taxon>Pentapetalae</taxon>
        <taxon>rosids</taxon>
        <taxon>malvids</taxon>
        <taxon>Malvales</taxon>
        <taxon>Malvaceae</taxon>
        <taxon>Malvoideae</taxon>
        <taxon>Hibiscus</taxon>
    </lineage>
</organism>
<evidence type="ECO:0000256" key="4">
    <source>
        <dbReference type="ARBA" id="ARBA00023163"/>
    </source>
</evidence>
<accession>A0ABR2PI10</accession>
<dbReference type="Gene3D" id="4.10.280.10">
    <property type="entry name" value="Helix-loop-helix DNA-binding domain"/>
    <property type="match status" value="1"/>
</dbReference>
<dbReference type="InterPro" id="IPR036638">
    <property type="entry name" value="HLH_DNA-bd_sf"/>
</dbReference>
<dbReference type="PANTHER" id="PTHR46665">
    <property type="entry name" value="TRANSCRIPTION FACTOR BHLH041-RELATED-RELATED"/>
    <property type="match status" value="1"/>
</dbReference>
<dbReference type="PANTHER" id="PTHR46665:SF6">
    <property type="entry name" value="TRANSCRIPTION FACTOR BHLH92"/>
    <property type="match status" value="1"/>
</dbReference>
<keyword evidence="9" id="KW-1185">Reference proteome</keyword>
<dbReference type="Pfam" id="PF00010">
    <property type="entry name" value="HLH"/>
    <property type="match status" value="1"/>
</dbReference>
<gene>
    <name evidence="8" type="ORF">V6N11_065677</name>
</gene>
<dbReference type="InterPro" id="IPR044658">
    <property type="entry name" value="bHLH92/bHLH041-like"/>
</dbReference>
<dbReference type="CDD" id="cd11393">
    <property type="entry name" value="bHLH_AtbHLH_like"/>
    <property type="match status" value="1"/>
</dbReference>
<feature type="domain" description="BHLH" evidence="7">
    <location>
        <begin position="81"/>
        <end position="130"/>
    </location>
</feature>
<keyword evidence="6" id="KW-0175">Coiled coil</keyword>
<evidence type="ECO:0000256" key="1">
    <source>
        <dbReference type="ARBA" id="ARBA00004123"/>
    </source>
</evidence>
<evidence type="ECO:0000313" key="8">
    <source>
        <dbReference type="EMBL" id="KAK8988078.1"/>
    </source>
</evidence>
<evidence type="ECO:0000256" key="6">
    <source>
        <dbReference type="SAM" id="Coils"/>
    </source>
</evidence>
<evidence type="ECO:0000256" key="3">
    <source>
        <dbReference type="ARBA" id="ARBA00023125"/>
    </source>
</evidence>
<feature type="coiled-coil region" evidence="6">
    <location>
        <begin position="120"/>
        <end position="154"/>
    </location>
</feature>
<dbReference type="EMBL" id="JBBPBN010000059">
    <property type="protein sequence ID" value="KAK8988078.1"/>
    <property type="molecule type" value="Genomic_DNA"/>
</dbReference>
<dbReference type="InterPro" id="IPR011598">
    <property type="entry name" value="bHLH_dom"/>
</dbReference>
<evidence type="ECO:0000256" key="2">
    <source>
        <dbReference type="ARBA" id="ARBA00023015"/>
    </source>
</evidence>
<evidence type="ECO:0000256" key="5">
    <source>
        <dbReference type="ARBA" id="ARBA00023242"/>
    </source>
</evidence>
<proteinExistence type="predicted"/>
<protein>
    <recommendedName>
        <fullName evidence="7">BHLH domain-containing protein</fullName>
    </recommendedName>
</protein>
<keyword evidence="3" id="KW-0238">DNA-binding</keyword>
<evidence type="ECO:0000259" key="7">
    <source>
        <dbReference type="PROSITE" id="PS50888"/>
    </source>
</evidence>
<keyword evidence="5" id="KW-0539">Nucleus</keyword>
<dbReference type="PROSITE" id="PS50888">
    <property type="entry name" value="BHLH"/>
    <property type="match status" value="1"/>
</dbReference>